<accession>A0A0B4ET77</accession>
<organism evidence="1 2">
    <name type="scientific">Metarhizium anisopliae (strain ARSEF 549)</name>
    <dbReference type="NCBI Taxonomy" id="3151832"/>
    <lineage>
        <taxon>Eukaryota</taxon>
        <taxon>Fungi</taxon>
        <taxon>Dikarya</taxon>
        <taxon>Ascomycota</taxon>
        <taxon>Pezizomycotina</taxon>
        <taxon>Sordariomycetes</taxon>
        <taxon>Hypocreomycetidae</taxon>
        <taxon>Hypocreales</taxon>
        <taxon>Clavicipitaceae</taxon>
        <taxon>Metarhizium</taxon>
    </lineage>
</organism>
<dbReference type="SUPFAM" id="SSF56601">
    <property type="entry name" value="beta-lactamase/transpeptidase-like"/>
    <property type="match status" value="1"/>
</dbReference>
<comment type="caution">
    <text evidence="1">The sequence shown here is derived from an EMBL/GenBank/DDBJ whole genome shotgun (WGS) entry which is preliminary data.</text>
</comment>
<feature type="non-terminal residue" evidence="1">
    <location>
        <position position="1"/>
    </location>
</feature>
<sequence>MYGIGSLTKGFVAASLAQLIGRHTGVTWTSPIQDILPEYQPEQSDLDGKVALVDFLLHRTGLSGDMSIALQGDLEFMLAPSDTLPAVSRLNTVAPFRKS</sequence>
<dbReference type="VEuPathDB" id="FungiDB:MAN_09093"/>
<protein>
    <submittedName>
        <fullName evidence="1">Beta-lactamase-domain-containing protein</fullName>
    </submittedName>
</protein>
<dbReference type="EMBL" id="AZNF01000015">
    <property type="protein sequence ID" value="KID61328.1"/>
    <property type="molecule type" value="Genomic_DNA"/>
</dbReference>
<gene>
    <name evidence="1" type="ORF">MAN_09093</name>
</gene>
<name>A0A0B4ET77_METAF</name>
<dbReference type="InterPro" id="IPR012338">
    <property type="entry name" value="Beta-lactam/transpept-like"/>
</dbReference>
<dbReference type="Proteomes" id="UP000031186">
    <property type="component" value="Unassembled WGS sequence"/>
</dbReference>
<evidence type="ECO:0000313" key="2">
    <source>
        <dbReference type="Proteomes" id="UP000031186"/>
    </source>
</evidence>
<reference evidence="1 2" key="1">
    <citation type="journal article" date="2014" name="Proc. Natl. Acad. Sci. U.S.A.">
        <title>Trajectory and genomic determinants of fungal-pathogen speciation and host adaptation.</title>
        <authorList>
            <person name="Hu X."/>
            <person name="Xiao G."/>
            <person name="Zheng P."/>
            <person name="Shang Y."/>
            <person name="Su Y."/>
            <person name="Zhang X."/>
            <person name="Liu X."/>
            <person name="Zhan S."/>
            <person name="St Leger R.J."/>
            <person name="Wang C."/>
        </authorList>
    </citation>
    <scope>NUCLEOTIDE SEQUENCE [LARGE SCALE GENOMIC DNA]</scope>
    <source>
        <strain evidence="1 2">ARSEF 549</strain>
    </source>
</reference>
<keyword evidence="2" id="KW-1185">Reference proteome</keyword>
<dbReference type="AlphaFoldDB" id="A0A0B4ET77"/>
<evidence type="ECO:0000313" key="1">
    <source>
        <dbReference type="EMBL" id="KID61328.1"/>
    </source>
</evidence>
<dbReference type="HOGENOM" id="CLU_2320904_0_0_1"/>
<proteinExistence type="predicted"/>
<dbReference type="Gene3D" id="3.40.710.10">
    <property type="entry name" value="DD-peptidase/beta-lactamase superfamily"/>
    <property type="match status" value="1"/>
</dbReference>